<protein>
    <submittedName>
        <fullName evidence="2">Uncharacterized protein</fullName>
    </submittedName>
</protein>
<dbReference type="EMBL" id="PGTO01000002">
    <property type="protein sequence ID" value="RAU23457.1"/>
    <property type="molecule type" value="Genomic_DNA"/>
</dbReference>
<feature type="region of interest" description="Disordered" evidence="1">
    <location>
        <begin position="116"/>
        <end position="142"/>
    </location>
</feature>
<proteinExistence type="predicted"/>
<dbReference type="OrthoDB" id="7359488at2"/>
<comment type="caution">
    <text evidence="2">The sequence shown here is derived from an EMBL/GenBank/DDBJ whole genome shotgun (WGS) entry which is preliminary data.</text>
</comment>
<feature type="compositionally biased region" description="Polar residues" evidence="1">
    <location>
        <begin position="13"/>
        <end position="22"/>
    </location>
</feature>
<feature type="region of interest" description="Disordered" evidence="1">
    <location>
        <begin position="1"/>
        <end position="54"/>
    </location>
</feature>
<evidence type="ECO:0000313" key="3">
    <source>
        <dbReference type="Proteomes" id="UP000251075"/>
    </source>
</evidence>
<organism evidence="2 3">
    <name type="scientific">Paramagnetospirillum kuznetsovii</name>
    <dbReference type="NCBI Taxonomy" id="2053833"/>
    <lineage>
        <taxon>Bacteria</taxon>
        <taxon>Pseudomonadati</taxon>
        <taxon>Pseudomonadota</taxon>
        <taxon>Alphaproteobacteria</taxon>
        <taxon>Rhodospirillales</taxon>
        <taxon>Magnetospirillaceae</taxon>
        <taxon>Paramagnetospirillum</taxon>
    </lineage>
</organism>
<evidence type="ECO:0000256" key="1">
    <source>
        <dbReference type="SAM" id="MobiDB-lite"/>
    </source>
</evidence>
<evidence type="ECO:0000313" key="2">
    <source>
        <dbReference type="EMBL" id="RAU23457.1"/>
    </source>
</evidence>
<reference evidence="2 3" key="1">
    <citation type="submission" date="2017-11" db="EMBL/GenBank/DDBJ databases">
        <title>Draft genome sequence of magnetotactic bacterium Magnetospirillum kuznetsovii LBB-42.</title>
        <authorList>
            <person name="Grouzdev D.S."/>
            <person name="Rysina M.S."/>
            <person name="Baslerov R.V."/>
            <person name="Koziaeva V."/>
        </authorList>
    </citation>
    <scope>NUCLEOTIDE SEQUENCE [LARGE SCALE GENOMIC DNA]</scope>
    <source>
        <strain evidence="2 3">LBB-42</strain>
    </source>
</reference>
<name>A0A364P2S8_9PROT</name>
<feature type="compositionally biased region" description="Basic residues" evidence="1">
    <location>
        <begin position="34"/>
        <end position="46"/>
    </location>
</feature>
<feature type="compositionally biased region" description="Acidic residues" evidence="1">
    <location>
        <begin position="133"/>
        <end position="142"/>
    </location>
</feature>
<keyword evidence="3" id="KW-1185">Reference proteome</keyword>
<sequence length="142" mass="15217">MDAAVTRKCGTSACDNANSCASDTERTPSPSAAKRAKAKTPRPRRAHLQDADPVVTAPVPAIEAAPVVDTAPTATTAQSVKTGLGEIHWQKRDAGILDGRESLFLKVWNALSSFQMPKAPLRPKAPKKRPETEIDPFADLFD</sequence>
<gene>
    <name evidence="2" type="ORF">CU669_04875</name>
</gene>
<dbReference type="AlphaFoldDB" id="A0A364P2S8"/>
<dbReference type="RefSeq" id="WP_112142656.1">
    <property type="nucleotide sequence ID" value="NZ_PGTO01000002.1"/>
</dbReference>
<accession>A0A364P2S8</accession>
<dbReference type="Proteomes" id="UP000251075">
    <property type="component" value="Unassembled WGS sequence"/>
</dbReference>